<dbReference type="InterPro" id="IPR036919">
    <property type="entry name" value="Ribo_uL30_ferredoxin-like_sf"/>
</dbReference>
<dbReference type="PANTHER" id="PTHR15892">
    <property type="entry name" value="MITOCHONDRIAL RIBOSOMAL PROTEIN L30"/>
    <property type="match status" value="1"/>
</dbReference>
<gene>
    <name evidence="5" type="primary">rpmD</name>
    <name evidence="8" type="ORF">HMPREF1871_01059</name>
</gene>
<keyword evidence="4 5" id="KW-0687">Ribonucleoprotein</keyword>
<keyword evidence="9" id="KW-1185">Reference proteome</keyword>
<evidence type="ECO:0000313" key="9">
    <source>
        <dbReference type="Proteomes" id="UP000070467"/>
    </source>
</evidence>
<evidence type="ECO:0000256" key="1">
    <source>
        <dbReference type="ARBA" id="ARBA00007594"/>
    </source>
</evidence>
<dbReference type="SUPFAM" id="SSF55129">
    <property type="entry name" value="Ribosomal protein L30p/L7e"/>
    <property type="match status" value="1"/>
</dbReference>
<accession>A0ABR5TLN2</accession>
<dbReference type="InterPro" id="IPR018038">
    <property type="entry name" value="Ribosomal_uL30_CS"/>
</dbReference>
<dbReference type="GO" id="GO:0005840">
    <property type="term" value="C:ribosome"/>
    <property type="evidence" value="ECO:0007669"/>
    <property type="project" value="UniProtKB-KW"/>
</dbReference>
<keyword evidence="3 5" id="KW-0689">Ribosomal protein</keyword>
<dbReference type="RefSeq" id="WP_066130747.1">
    <property type="nucleotide sequence ID" value="NZ_KQ959903.1"/>
</dbReference>
<dbReference type="PIRSF" id="PIRSF002211">
    <property type="entry name" value="Ribosomal_L30_bac-type"/>
    <property type="match status" value="1"/>
</dbReference>
<evidence type="ECO:0000313" key="8">
    <source>
        <dbReference type="EMBL" id="KXB56641.1"/>
    </source>
</evidence>
<name>A0ABR5TLN2_9BACL</name>
<comment type="subunit">
    <text evidence="2 5">Part of the 50S ribosomal subunit.</text>
</comment>
<evidence type="ECO:0000256" key="6">
    <source>
        <dbReference type="RuleBase" id="RU003734"/>
    </source>
</evidence>
<feature type="domain" description="Large ribosomal subunit protein uL30-like ferredoxin-like fold" evidence="7">
    <location>
        <begin position="3"/>
        <end position="53"/>
    </location>
</feature>
<evidence type="ECO:0000256" key="5">
    <source>
        <dbReference type="HAMAP-Rule" id="MF_01371"/>
    </source>
</evidence>
<evidence type="ECO:0000256" key="3">
    <source>
        <dbReference type="ARBA" id="ARBA00022980"/>
    </source>
</evidence>
<dbReference type="HAMAP" id="MF_01371_B">
    <property type="entry name" value="Ribosomal_uL30_B"/>
    <property type="match status" value="1"/>
</dbReference>
<dbReference type="CDD" id="cd01658">
    <property type="entry name" value="Ribosomal_L30"/>
    <property type="match status" value="1"/>
</dbReference>
<dbReference type="Pfam" id="PF00327">
    <property type="entry name" value="Ribosomal_L30"/>
    <property type="match status" value="1"/>
</dbReference>
<dbReference type="Gene3D" id="3.30.1390.20">
    <property type="entry name" value="Ribosomal protein L30, ferredoxin-like fold domain"/>
    <property type="match status" value="1"/>
</dbReference>
<dbReference type="InterPro" id="IPR016082">
    <property type="entry name" value="Ribosomal_uL30_ferredoxin-like"/>
</dbReference>
<comment type="similarity">
    <text evidence="1 5 6">Belongs to the universal ribosomal protein uL30 family.</text>
</comment>
<dbReference type="EMBL" id="LSDB01000057">
    <property type="protein sequence ID" value="KXB56641.1"/>
    <property type="molecule type" value="Genomic_DNA"/>
</dbReference>
<dbReference type="NCBIfam" id="TIGR01308">
    <property type="entry name" value="rpmD_bact"/>
    <property type="match status" value="1"/>
</dbReference>
<proteinExistence type="inferred from homology"/>
<dbReference type="InterPro" id="IPR005996">
    <property type="entry name" value="Ribosomal_uL30_bac-type"/>
</dbReference>
<dbReference type="PANTHER" id="PTHR15892:SF2">
    <property type="entry name" value="LARGE RIBOSOMAL SUBUNIT PROTEIN UL30M"/>
    <property type="match status" value="1"/>
</dbReference>
<evidence type="ECO:0000256" key="4">
    <source>
        <dbReference type="ARBA" id="ARBA00023274"/>
    </source>
</evidence>
<evidence type="ECO:0000256" key="2">
    <source>
        <dbReference type="ARBA" id="ARBA00011838"/>
    </source>
</evidence>
<protein>
    <recommendedName>
        <fullName evidence="5">Large ribosomal subunit protein uL30</fullName>
    </recommendedName>
</protein>
<dbReference type="PROSITE" id="PS00634">
    <property type="entry name" value="RIBOSOMAL_L30"/>
    <property type="match status" value="1"/>
</dbReference>
<evidence type="ECO:0000259" key="7">
    <source>
        <dbReference type="Pfam" id="PF00327"/>
    </source>
</evidence>
<sequence length="59" mass="6706">MTLKITLTRSIIGRPEKQRKVVQALGLKKMHQTVEHKDNAAIRGMINKISHLVTVEESK</sequence>
<organism evidence="8 9">
    <name type="scientific">Gemelliphila asaccharolytica</name>
    <dbReference type="NCBI Taxonomy" id="502393"/>
    <lineage>
        <taxon>Bacteria</taxon>
        <taxon>Bacillati</taxon>
        <taxon>Bacillota</taxon>
        <taxon>Bacilli</taxon>
        <taxon>Bacillales</taxon>
        <taxon>Gemellaceae</taxon>
        <taxon>Gemelliphila</taxon>
    </lineage>
</organism>
<dbReference type="Proteomes" id="UP000070467">
    <property type="component" value="Unassembled WGS sequence"/>
</dbReference>
<comment type="caution">
    <text evidence="8">The sequence shown here is derived from an EMBL/GenBank/DDBJ whole genome shotgun (WGS) entry which is preliminary data.</text>
</comment>
<reference evidence="8 9" key="1">
    <citation type="submission" date="2016-01" db="EMBL/GenBank/DDBJ databases">
        <authorList>
            <person name="Mitreva M."/>
            <person name="Pepin K.H."/>
            <person name="Mihindukulasuriya K.A."/>
            <person name="Fulton R."/>
            <person name="Fronick C."/>
            <person name="O'Laughlin M."/>
            <person name="Miner T."/>
            <person name="Herter B."/>
            <person name="Rosa B.A."/>
            <person name="Cordes M."/>
            <person name="Tomlinson C."/>
            <person name="Wollam A."/>
            <person name="Palsikar V.B."/>
            <person name="Mardis E.R."/>
            <person name="Wilson R.K."/>
        </authorList>
    </citation>
    <scope>NUCLEOTIDE SEQUENCE [LARGE SCALE GENOMIC DNA]</scope>
    <source>
        <strain evidence="8 9">KA00071</strain>
    </source>
</reference>